<sequence length="135" mass="15894">MVEIEKDYLRGWVDRSIMLMYSEWLRPVNSIEYREGSQQLLYLLQQYEVLNWISDSEKLGDITVVDEQWTLMHIVPAMTQTTLLKVARVSGEDKSSYSKFENFVIRAEEIHIGNIMVRQFVTYKEAADWIGEIPV</sequence>
<proteinExistence type="predicted"/>
<name>A0ABS7CV15_9BACT</name>
<dbReference type="EMBL" id="JAHYXK010000008">
    <property type="protein sequence ID" value="MBW7467647.1"/>
    <property type="molecule type" value="Genomic_DNA"/>
</dbReference>
<dbReference type="RefSeq" id="WP_219877526.1">
    <property type="nucleotide sequence ID" value="NZ_JAHYXK010000008.1"/>
</dbReference>
<organism evidence="1 2">
    <name type="scientific">Pontibacter aydingkolensis</name>
    <dbReference type="NCBI Taxonomy" id="1911536"/>
    <lineage>
        <taxon>Bacteria</taxon>
        <taxon>Pseudomonadati</taxon>
        <taxon>Bacteroidota</taxon>
        <taxon>Cytophagia</taxon>
        <taxon>Cytophagales</taxon>
        <taxon>Hymenobacteraceae</taxon>
        <taxon>Pontibacter</taxon>
    </lineage>
</organism>
<dbReference type="Proteomes" id="UP000813018">
    <property type="component" value="Unassembled WGS sequence"/>
</dbReference>
<gene>
    <name evidence="1" type="ORF">K0O23_11265</name>
</gene>
<evidence type="ECO:0008006" key="3">
    <source>
        <dbReference type="Google" id="ProtNLM"/>
    </source>
</evidence>
<reference evidence="1 2" key="1">
    <citation type="journal article" date="2016" name="Int. J. Syst. Evol. Microbiol.">
        <title>Pontibacter aydingkolensis sp. nov., isolated from soil of a salt lake.</title>
        <authorList>
            <person name="Osman G."/>
            <person name="Zhang T."/>
            <person name="Lou K."/>
            <person name="Gao Y."/>
            <person name="Chang W."/>
            <person name="Lin Q."/>
            <person name="Yang H.M."/>
            <person name="Huo X.D."/>
            <person name="Wang N."/>
        </authorList>
    </citation>
    <scope>NUCLEOTIDE SEQUENCE [LARGE SCALE GENOMIC DNA]</scope>
    <source>
        <strain evidence="1 2">KACC 19255</strain>
    </source>
</reference>
<evidence type="ECO:0000313" key="1">
    <source>
        <dbReference type="EMBL" id="MBW7467647.1"/>
    </source>
</evidence>
<keyword evidence="2" id="KW-1185">Reference proteome</keyword>
<evidence type="ECO:0000313" key="2">
    <source>
        <dbReference type="Proteomes" id="UP000813018"/>
    </source>
</evidence>
<comment type="caution">
    <text evidence="1">The sequence shown here is derived from an EMBL/GenBank/DDBJ whole genome shotgun (WGS) entry which is preliminary data.</text>
</comment>
<protein>
    <recommendedName>
        <fullName evidence="3">SpoIIAA-like</fullName>
    </recommendedName>
</protein>
<accession>A0ABS7CV15</accession>